<feature type="transmembrane region" description="Helical" evidence="1">
    <location>
        <begin position="154"/>
        <end position="171"/>
    </location>
</feature>
<accession>A0A1A7VMQ0</accession>
<protein>
    <submittedName>
        <fullName evidence="2">Uncharacterized protein</fullName>
    </submittedName>
</protein>
<dbReference type="AlphaFoldDB" id="A0A1A7VMQ0"/>
<keyword evidence="1" id="KW-0812">Transmembrane</keyword>
<dbReference type="Proteomes" id="UP000182142">
    <property type="component" value="Unassembled WGS sequence"/>
</dbReference>
<proteinExistence type="predicted"/>
<reference evidence="3" key="1">
    <citation type="submission" date="2016-05" db="EMBL/GenBank/DDBJ databases">
        <authorList>
            <person name="Sharaf H."/>
        </authorList>
    </citation>
    <scope>NUCLEOTIDE SEQUENCE [LARGE SCALE GENOMIC DNA]</scope>
    <source>
        <strain evidence="3">H</strain>
    </source>
</reference>
<evidence type="ECO:0000313" key="3">
    <source>
        <dbReference type="Proteomes" id="UP000182142"/>
    </source>
</evidence>
<keyword evidence="1" id="KW-1133">Transmembrane helix</keyword>
<name>A0A1A7VMQ0_PLAKH</name>
<dbReference type="EMBL" id="CWHR02000005">
    <property type="protein sequence ID" value="SBO22967.1"/>
    <property type="molecule type" value="Genomic_DNA"/>
</dbReference>
<evidence type="ECO:0000256" key="1">
    <source>
        <dbReference type="SAM" id="Phobius"/>
    </source>
</evidence>
<evidence type="ECO:0000313" key="2">
    <source>
        <dbReference type="EMBL" id="SBO22967.1"/>
    </source>
</evidence>
<keyword evidence="1" id="KW-0472">Membrane</keyword>
<gene>
    <name evidence="2" type="ORF">PKNA1_H1_1243550</name>
</gene>
<organism evidence="2 3">
    <name type="scientific">Plasmodium knowlesi (strain H)</name>
    <dbReference type="NCBI Taxonomy" id="5851"/>
    <lineage>
        <taxon>Eukaryota</taxon>
        <taxon>Sar</taxon>
        <taxon>Alveolata</taxon>
        <taxon>Apicomplexa</taxon>
        <taxon>Aconoidasida</taxon>
        <taxon>Haemosporida</taxon>
        <taxon>Plasmodiidae</taxon>
        <taxon>Plasmodium</taxon>
        <taxon>Plasmodium (Plasmodium)</taxon>
    </lineage>
</organism>
<sequence>MPFLRRELHFSSTGTSCSQDIDILPSLRRDLYFSSTGTSCSQDIDILPSLRRDLYFSSTGNSRYQDRDIMTPLHEYLHFSLAKISSWLFPEYMIINWGRNVIMCEKNVFGILKYDDSSIITKSSYIFELASILPYSQPQISPVFTFLSKTKSSFPFALIVFLFQVLILRIHTRYSINTARKYSHGKS</sequence>